<dbReference type="OrthoDB" id="6146653at2759"/>
<dbReference type="AlphaFoldDB" id="A0A6J8E3A5"/>
<feature type="domain" description="Farnesoic acid O-methyl transferase" evidence="2">
    <location>
        <begin position="61"/>
        <end position="176"/>
    </location>
</feature>
<keyword evidence="1" id="KW-0812">Transmembrane</keyword>
<evidence type="ECO:0000313" key="4">
    <source>
        <dbReference type="Proteomes" id="UP000507470"/>
    </source>
</evidence>
<dbReference type="InterPro" id="IPR022041">
    <property type="entry name" value="Methyltransf_FA"/>
</dbReference>
<gene>
    <name evidence="3" type="ORF">MCOR_47993</name>
</gene>
<dbReference type="EMBL" id="CACVKT020008397">
    <property type="protein sequence ID" value="CAC5415289.1"/>
    <property type="molecule type" value="Genomic_DNA"/>
</dbReference>
<proteinExistence type="predicted"/>
<dbReference type="PANTHER" id="PTHR36695">
    <property type="entry name" value="AGAP008648-PA"/>
    <property type="match status" value="1"/>
</dbReference>
<accession>A0A6J8E3A5</accession>
<keyword evidence="1" id="KW-0472">Membrane</keyword>
<evidence type="ECO:0000259" key="2">
    <source>
        <dbReference type="Pfam" id="PF12248"/>
    </source>
</evidence>
<protein>
    <recommendedName>
        <fullName evidence="2">Farnesoic acid O-methyl transferase domain-containing protein</fullName>
    </recommendedName>
</protein>
<reference evidence="3 4" key="1">
    <citation type="submission" date="2020-06" db="EMBL/GenBank/DDBJ databases">
        <authorList>
            <person name="Li R."/>
            <person name="Bekaert M."/>
        </authorList>
    </citation>
    <scope>NUCLEOTIDE SEQUENCE [LARGE SCALE GENOMIC DNA]</scope>
    <source>
        <strain evidence="4">wild</strain>
    </source>
</reference>
<evidence type="ECO:0000256" key="1">
    <source>
        <dbReference type="SAM" id="Phobius"/>
    </source>
</evidence>
<name>A0A6J8E3A5_MYTCO</name>
<keyword evidence="1" id="KW-1133">Transmembrane helix</keyword>
<organism evidence="3 4">
    <name type="scientific">Mytilus coruscus</name>
    <name type="common">Sea mussel</name>
    <dbReference type="NCBI Taxonomy" id="42192"/>
    <lineage>
        <taxon>Eukaryota</taxon>
        <taxon>Metazoa</taxon>
        <taxon>Spiralia</taxon>
        <taxon>Lophotrochozoa</taxon>
        <taxon>Mollusca</taxon>
        <taxon>Bivalvia</taxon>
        <taxon>Autobranchia</taxon>
        <taxon>Pteriomorphia</taxon>
        <taxon>Mytilida</taxon>
        <taxon>Mytiloidea</taxon>
        <taxon>Mytilidae</taxon>
        <taxon>Mytilinae</taxon>
        <taxon>Mytilus</taxon>
    </lineage>
</organism>
<dbReference type="Pfam" id="PF12248">
    <property type="entry name" value="Methyltransf_FA"/>
    <property type="match status" value="1"/>
</dbReference>
<dbReference type="PANTHER" id="PTHR36695:SF12">
    <property type="entry name" value="AGAP008648-PA"/>
    <property type="match status" value="1"/>
</dbReference>
<feature type="transmembrane region" description="Helical" evidence="1">
    <location>
        <begin position="248"/>
        <end position="270"/>
    </location>
</feature>
<sequence>MECVRISYNSYIIVALYGIKLLSAITIHTDNVGRKDSRNYASNEIYTHLTPYGILPVDYASLEFQVKACNDAFLLLSSASDLNSTFLYEIVIGGKSNTAISVRRKYGGKTKTMTVINAIVLFCDEYSKLFVNWSSSGRITLANDYHTFIDWTDPYPLMIEGYGIMTGWGADGSWIFNVEDILVVEATCECECTADVKYLSNYTREDLFEILAPEITKIKQDLLVDKTQLSSNIRRLTSAPDNRQSSKGVGVIAVVLFVSLIGAIIVIDILRS</sequence>
<evidence type="ECO:0000313" key="3">
    <source>
        <dbReference type="EMBL" id="CAC5415289.1"/>
    </source>
</evidence>
<keyword evidence="4" id="KW-1185">Reference proteome</keyword>
<dbReference type="Proteomes" id="UP000507470">
    <property type="component" value="Unassembled WGS sequence"/>
</dbReference>